<dbReference type="Pfam" id="PF01728">
    <property type="entry name" value="FtsJ"/>
    <property type="match status" value="1"/>
</dbReference>
<keyword evidence="1 3" id="KW-0694">RNA-binding</keyword>
<dbReference type="GO" id="GO:0003723">
    <property type="term" value="F:RNA binding"/>
    <property type="evidence" value="ECO:0007669"/>
    <property type="project" value="UniProtKB-KW"/>
</dbReference>
<dbReference type="InterPro" id="IPR002942">
    <property type="entry name" value="S4_RNA-bd"/>
</dbReference>
<evidence type="ECO:0000256" key="1">
    <source>
        <dbReference type="ARBA" id="ARBA00022884"/>
    </source>
</evidence>
<dbReference type="RefSeq" id="WP_152585506.1">
    <property type="nucleotide sequence ID" value="NZ_CP045423.1"/>
</dbReference>
<reference evidence="5 6" key="1">
    <citation type="submission" date="2019-10" db="EMBL/GenBank/DDBJ databases">
        <title>Isolation, Identification of Microvirga thermotolerans HR1, a novel thermophilic bacterium and Comparative Genomics of the genus Microvirga.</title>
        <authorList>
            <person name="Li J."/>
            <person name="Zhang W."/>
            <person name="Lin M."/>
            <person name="Wang J."/>
        </authorList>
    </citation>
    <scope>NUCLEOTIDE SEQUENCE [LARGE SCALE GENOMIC DNA]</scope>
    <source>
        <strain evidence="5 6">HR1</strain>
    </source>
</reference>
<sequence length="242" mass="25568">MTRKRADVVLVERGFFPSRARAQEAIAAGLVTADGTRLRKASDMVPLEATIEAEQPHPYVSRGGVKLAAALDAFAIDPKGLVCLDIGASTGGFTDVLLMRGAARVYAVDVGSGQLHPKIARDGRVTNLEGTDARALTERTIPEKADLLVSDVSFISLKLVLPAAVAFLKPRASIAVLVKPQFEAGRENVKKGIVRDEAVHRAVCEDMKAFVAGLGFTVTGLVPSPIAGGDGNREFLLGARRG</sequence>
<proteinExistence type="inferred from homology"/>
<dbReference type="KEGG" id="mico:GDR74_06295"/>
<dbReference type="GO" id="GO:0008168">
    <property type="term" value="F:methyltransferase activity"/>
    <property type="evidence" value="ECO:0007669"/>
    <property type="project" value="UniProtKB-KW"/>
</dbReference>
<protein>
    <submittedName>
        <fullName evidence="5">TlyA family rRNA (Cytidine-2'-O)-methyltransferase</fullName>
    </submittedName>
</protein>
<organism evidence="5 6">
    <name type="scientific">Microvirga thermotolerans</name>
    <dbReference type="NCBI Taxonomy" id="2651334"/>
    <lineage>
        <taxon>Bacteria</taxon>
        <taxon>Pseudomonadati</taxon>
        <taxon>Pseudomonadota</taxon>
        <taxon>Alphaproteobacteria</taxon>
        <taxon>Hyphomicrobiales</taxon>
        <taxon>Methylobacteriaceae</taxon>
        <taxon>Microvirga</taxon>
    </lineage>
</organism>
<gene>
    <name evidence="5" type="ORF">GDR74_06295</name>
</gene>
<dbReference type="InterPro" id="IPR029063">
    <property type="entry name" value="SAM-dependent_MTases_sf"/>
</dbReference>
<keyword evidence="5" id="KW-0489">Methyltransferase</keyword>
<dbReference type="SUPFAM" id="SSF55174">
    <property type="entry name" value="Alpha-L RNA-binding motif"/>
    <property type="match status" value="1"/>
</dbReference>
<dbReference type="PIRSF" id="PIRSF005578">
    <property type="entry name" value="TlyA"/>
    <property type="match status" value="1"/>
</dbReference>
<evidence type="ECO:0000313" key="6">
    <source>
        <dbReference type="Proteomes" id="UP000325614"/>
    </source>
</evidence>
<dbReference type="EMBL" id="CP045423">
    <property type="protein sequence ID" value="QFU15861.1"/>
    <property type="molecule type" value="Genomic_DNA"/>
</dbReference>
<dbReference type="SUPFAM" id="SSF53335">
    <property type="entry name" value="S-adenosyl-L-methionine-dependent methyltransferases"/>
    <property type="match status" value="1"/>
</dbReference>
<comment type="similarity">
    <text evidence="2">Belongs to the TlyA family.</text>
</comment>
<dbReference type="Proteomes" id="UP000325614">
    <property type="component" value="Chromosome"/>
</dbReference>
<dbReference type="CDD" id="cd02440">
    <property type="entry name" value="AdoMet_MTases"/>
    <property type="match status" value="1"/>
</dbReference>
<dbReference type="Gene3D" id="3.40.50.150">
    <property type="entry name" value="Vaccinia Virus protein VP39"/>
    <property type="match status" value="1"/>
</dbReference>
<dbReference type="AlphaFoldDB" id="A0A5P9JUR8"/>
<keyword evidence="5" id="KW-0808">Transferase</keyword>
<dbReference type="InterPro" id="IPR004538">
    <property type="entry name" value="Hemolysin_A/TlyA"/>
</dbReference>
<dbReference type="CDD" id="cd00165">
    <property type="entry name" value="S4"/>
    <property type="match status" value="1"/>
</dbReference>
<evidence type="ECO:0000256" key="2">
    <source>
        <dbReference type="ARBA" id="ARBA00029460"/>
    </source>
</evidence>
<dbReference type="InterPro" id="IPR036986">
    <property type="entry name" value="S4_RNA-bd_sf"/>
</dbReference>
<dbReference type="GO" id="GO:0032259">
    <property type="term" value="P:methylation"/>
    <property type="evidence" value="ECO:0007669"/>
    <property type="project" value="UniProtKB-KW"/>
</dbReference>
<dbReference type="Pfam" id="PF01479">
    <property type="entry name" value="S4"/>
    <property type="match status" value="1"/>
</dbReference>
<feature type="domain" description="RNA-binding S4" evidence="4">
    <location>
        <begin position="4"/>
        <end position="68"/>
    </location>
</feature>
<name>A0A5P9JUR8_9HYPH</name>
<dbReference type="PROSITE" id="PS50889">
    <property type="entry name" value="S4"/>
    <property type="match status" value="1"/>
</dbReference>
<dbReference type="PANTHER" id="PTHR32319:SF0">
    <property type="entry name" value="BACTERIAL HEMOLYSIN-LIKE PROTEIN"/>
    <property type="match status" value="1"/>
</dbReference>
<dbReference type="InterPro" id="IPR002877">
    <property type="entry name" value="RNA_MeTrfase_FtsJ_dom"/>
</dbReference>
<dbReference type="PANTHER" id="PTHR32319">
    <property type="entry name" value="BACTERIAL HEMOLYSIN-LIKE PROTEIN"/>
    <property type="match status" value="1"/>
</dbReference>
<evidence type="ECO:0000256" key="3">
    <source>
        <dbReference type="PROSITE-ProRule" id="PRU00182"/>
    </source>
</evidence>
<evidence type="ECO:0000259" key="4">
    <source>
        <dbReference type="SMART" id="SM00363"/>
    </source>
</evidence>
<dbReference type="SMART" id="SM00363">
    <property type="entry name" value="S4"/>
    <property type="match status" value="1"/>
</dbReference>
<dbReference type="Gene3D" id="3.10.290.10">
    <property type="entry name" value="RNA-binding S4 domain"/>
    <property type="match status" value="1"/>
</dbReference>
<dbReference type="InterPro" id="IPR047048">
    <property type="entry name" value="TlyA"/>
</dbReference>
<accession>A0A5P9JUR8</accession>
<evidence type="ECO:0000313" key="5">
    <source>
        <dbReference type="EMBL" id="QFU15861.1"/>
    </source>
</evidence>
<keyword evidence="6" id="KW-1185">Reference proteome</keyword>
<dbReference type="NCBIfam" id="TIGR00478">
    <property type="entry name" value="tly"/>
    <property type="match status" value="1"/>
</dbReference>